<evidence type="ECO:0008006" key="3">
    <source>
        <dbReference type="Google" id="ProtNLM"/>
    </source>
</evidence>
<dbReference type="EMBL" id="JBHTEY010000004">
    <property type="protein sequence ID" value="MFC7617985.1"/>
    <property type="molecule type" value="Genomic_DNA"/>
</dbReference>
<organism evidence="1 2">
    <name type="scientific">Actinokineospora soli</name>
    <dbReference type="NCBI Taxonomy" id="1048753"/>
    <lineage>
        <taxon>Bacteria</taxon>
        <taxon>Bacillati</taxon>
        <taxon>Actinomycetota</taxon>
        <taxon>Actinomycetes</taxon>
        <taxon>Pseudonocardiales</taxon>
        <taxon>Pseudonocardiaceae</taxon>
        <taxon>Actinokineospora</taxon>
    </lineage>
</organism>
<reference evidence="2" key="1">
    <citation type="journal article" date="2019" name="Int. J. Syst. Evol. Microbiol.">
        <title>The Global Catalogue of Microorganisms (GCM) 10K type strain sequencing project: providing services to taxonomists for standard genome sequencing and annotation.</title>
        <authorList>
            <consortium name="The Broad Institute Genomics Platform"/>
            <consortium name="The Broad Institute Genome Sequencing Center for Infectious Disease"/>
            <person name="Wu L."/>
            <person name="Ma J."/>
        </authorList>
    </citation>
    <scope>NUCLEOTIDE SEQUENCE [LARGE SCALE GENOMIC DNA]</scope>
    <source>
        <strain evidence="2">JCM 17695</strain>
    </source>
</reference>
<evidence type="ECO:0000313" key="2">
    <source>
        <dbReference type="Proteomes" id="UP001596512"/>
    </source>
</evidence>
<gene>
    <name evidence="1" type="ORF">ACFQV2_35900</name>
</gene>
<protein>
    <recommendedName>
        <fullName evidence="3">Peptidase inhibitor family I36</fullName>
    </recommendedName>
</protein>
<sequence length="156" mass="16899">MWRHTIPLDAGKVLPGVTTKGIELKRRFTWLRGLAVAATMSIAALLNSSPAHAASGGGCGAWDHIDPCVSFSGSYIYADFYMNVTPDSSRCLAVLQIWKNGSLVKSQSYSLTRTGRYGPISNYAGTGRGSAYSKLHIYTCSNVAHYSVTSPTLYWP</sequence>
<proteinExistence type="predicted"/>
<comment type="caution">
    <text evidence="1">The sequence shown here is derived from an EMBL/GenBank/DDBJ whole genome shotgun (WGS) entry which is preliminary data.</text>
</comment>
<keyword evidence="2" id="KW-1185">Reference proteome</keyword>
<dbReference type="Proteomes" id="UP001596512">
    <property type="component" value="Unassembled WGS sequence"/>
</dbReference>
<accession>A0ABW2TVT0</accession>
<evidence type="ECO:0000313" key="1">
    <source>
        <dbReference type="EMBL" id="MFC7617985.1"/>
    </source>
</evidence>
<name>A0ABW2TVT0_9PSEU</name>